<feature type="transmembrane region" description="Helical" evidence="1">
    <location>
        <begin position="35"/>
        <end position="58"/>
    </location>
</feature>
<name>A0AA37UDT5_9BACL</name>
<evidence type="ECO:0000256" key="1">
    <source>
        <dbReference type="SAM" id="Phobius"/>
    </source>
</evidence>
<accession>A0AA37UDT5</accession>
<dbReference type="EMBL" id="BSRA01000012">
    <property type="protein sequence ID" value="GLV14459.1"/>
    <property type="molecule type" value="Genomic_DNA"/>
</dbReference>
<evidence type="ECO:0000313" key="2">
    <source>
        <dbReference type="EMBL" id="GLV14459.1"/>
    </source>
</evidence>
<keyword evidence="1" id="KW-0812">Transmembrane</keyword>
<dbReference type="Proteomes" id="UP001157137">
    <property type="component" value="Unassembled WGS sequence"/>
</dbReference>
<keyword evidence="1" id="KW-1133">Transmembrane helix</keyword>
<organism evidence="2 3">
    <name type="scientific">Alicyclobacillus hesperidum</name>
    <dbReference type="NCBI Taxonomy" id="89784"/>
    <lineage>
        <taxon>Bacteria</taxon>
        <taxon>Bacillati</taxon>
        <taxon>Bacillota</taxon>
        <taxon>Bacilli</taxon>
        <taxon>Bacillales</taxon>
        <taxon>Alicyclobacillaceae</taxon>
        <taxon>Alicyclobacillus</taxon>
    </lineage>
</organism>
<gene>
    <name evidence="2" type="ORF">Heshes_21430</name>
</gene>
<dbReference type="AlphaFoldDB" id="A0AA37UDT5"/>
<comment type="caution">
    <text evidence="2">The sequence shown here is derived from an EMBL/GenBank/DDBJ whole genome shotgun (WGS) entry which is preliminary data.</text>
</comment>
<sequence length="63" mass="6859">MPICHCGFTDESNTLSHLCNQGVKSMYDGGTFGGYTRWAVVFLIIFVLFFLLVPAYGATGAGY</sequence>
<protein>
    <submittedName>
        <fullName evidence="2">Uncharacterized protein</fullName>
    </submittedName>
</protein>
<reference evidence="2" key="1">
    <citation type="submission" date="2023-02" db="EMBL/GenBank/DDBJ databases">
        <title>Proposal of a novel subspecies: Alicyclobacillus hesperidum subspecies aegle.</title>
        <authorList>
            <person name="Goto K."/>
            <person name="Fujii T."/>
            <person name="Yasui K."/>
            <person name="Mochida K."/>
            <person name="Kato-Tanaka Y."/>
            <person name="Morohoshi S."/>
            <person name="An S.Y."/>
            <person name="Kasai H."/>
            <person name="Yokota A."/>
        </authorList>
    </citation>
    <scope>NUCLEOTIDE SEQUENCE</scope>
    <source>
        <strain evidence="2">DSM 12766</strain>
    </source>
</reference>
<proteinExistence type="predicted"/>
<evidence type="ECO:0000313" key="3">
    <source>
        <dbReference type="Proteomes" id="UP001157137"/>
    </source>
</evidence>
<keyword evidence="1" id="KW-0472">Membrane</keyword>